<dbReference type="EMBL" id="JBHPEI010000039">
    <property type="protein sequence ID" value="MFC1799872.1"/>
    <property type="molecule type" value="Genomic_DNA"/>
</dbReference>
<dbReference type="PANTHER" id="PTHR34374">
    <property type="entry name" value="LARGE RIBOSOMAL RNA SUBUNIT ACCUMULATION PROTEIN YCED HOMOLOG 1, CHLOROPLASTIC"/>
    <property type="match status" value="1"/>
</dbReference>
<dbReference type="PANTHER" id="PTHR34374:SF1">
    <property type="entry name" value="LARGE RIBOSOMAL RNA SUBUNIT ACCUMULATION PROTEIN YCED HOMOLOG 1, CHLOROPLASTIC"/>
    <property type="match status" value="1"/>
</dbReference>
<proteinExistence type="predicted"/>
<dbReference type="Pfam" id="PF02620">
    <property type="entry name" value="YceD"/>
    <property type="match status" value="1"/>
</dbReference>
<accession>A0ABV6YPM8</accession>
<dbReference type="Proteomes" id="UP001594288">
    <property type="component" value="Unassembled WGS sequence"/>
</dbReference>
<reference evidence="1 2" key="1">
    <citation type="submission" date="2024-09" db="EMBL/GenBank/DDBJ databases">
        <authorList>
            <person name="D'Angelo T."/>
        </authorList>
    </citation>
    <scope>NUCLEOTIDE SEQUENCE [LARGE SCALE GENOMIC DNA]</scope>
    <source>
        <strain evidence="1">SAG AM-311-F02</strain>
    </source>
</reference>
<dbReference type="InterPro" id="IPR003772">
    <property type="entry name" value="YceD"/>
</dbReference>
<gene>
    <name evidence="1" type="ORF">ACFL2Z_03065</name>
</gene>
<evidence type="ECO:0000313" key="1">
    <source>
        <dbReference type="EMBL" id="MFC1799872.1"/>
    </source>
</evidence>
<name>A0ABV6YPM8_UNCEI</name>
<protein>
    <submittedName>
        <fullName evidence="1">DUF177 domain-containing protein</fullName>
    </submittedName>
</protein>
<organism evidence="1 2">
    <name type="scientific">Eiseniibacteriota bacterium</name>
    <dbReference type="NCBI Taxonomy" id="2212470"/>
    <lineage>
        <taxon>Bacteria</taxon>
        <taxon>Candidatus Eiseniibacteriota</taxon>
    </lineage>
</organism>
<keyword evidence="2" id="KW-1185">Reference proteome</keyword>
<comment type="caution">
    <text evidence="1">The sequence shown here is derived from an EMBL/GenBank/DDBJ whole genome shotgun (WGS) entry which is preliminary data.</text>
</comment>
<sequence length="169" mass="18294">MIKLDIGRVPDGHSHLDIEAEGSDLEACLEDGRLESPVNLRLDLDRRGDDIFIKGMVEARAVLGCSRCLIEYSLELEAPLELWCMVSGESDAAGEEDRENVVRISPGAKFMDLAGPARSELLLLLPLKPLCDEGCKGLCPGCGIDLNASSCSCGPEGHDSRWDALNKIK</sequence>
<evidence type="ECO:0000313" key="2">
    <source>
        <dbReference type="Proteomes" id="UP001594288"/>
    </source>
</evidence>